<dbReference type="InterPro" id="IPR029044">
    <property type="entry name" value="Nucleotide-diphossugar_trans"/>
</dbReference>
<name>A0ABU7ME60_9ACTN</name>
<gene>
    <name evidence="3" type="ORF">VZC37_13700</name>
</gene>
<accession>A0ABU7ME60</accession>
<dbReference type="PANTHER" id="PTHR48090">
    <property type="entry name" value="UNDECAPRENYL-PHOSPHATE 4-DEOXY-4-FORMAMIDO-L-ARABINOSE TRANSFERASE-RELATED"/>
    <property type="match status" value="1"/>
</dbReference>
<dbReference type="CDD" id="cd04179">
    <property type="entry name" value="DPM_DPG-synthase_like"/>
    <property type="match status" value="1"/>
</dbReference>
<dbReference type="Proteomes" id="UP001347146">
    <property type="component" value="Unassembled WGS sequence"/>
</dbReference>
<dbReference type="RefSeq" id="WP_330433098.1">
    <property type="nucleotide sequence ID" value="NZ_JAZDUF010000003.1"/>
</dbReference>
<proteinExistence type="inferred from homology"/>
<evidence type="ECO:0000313" key="4">
    <source>
        <dbReference type="Proteomes" id="UP001347146"/>
    </source>
</evidence>
<reference evidence="3 4" key="1">
    <citation type="submission" date="2024-01" db="EMBL/GenBank/DDBJ databases">
        <title>Draft genome sequence of Gordonia sp. LSe1-13.</title>
        <authorList>
            <person name="Suphannarot A."/>
            <person name="Mingma R."/>
        </authorList>
    </citation>
    <scope>NUCLEOTIDE SEQUENCE [LARGE SCALE GENOMIC DNA]</scope>
    <source>
        <strain evidence="3 4">LSe1-13</strain>
    </source>
</reference>
<dbReference type="Pfam" id="PF00535">
    <property type="entry name" value="Glycos_transf_2"/>
    <property type="match status" value="1"/>
</dbReference>
<dbReference type="InterPro" id="IPR050256">
    <property type="entry name" value="Glycosyltransferase_2"/>
</dbReference>
<comment type="caution">
    <text evidence="3">The sequence shown here is derived from an EMBL/GenBank/DDBJ whole genome shotgun (WGS) entry which is preliminary data.</text>
</comment>
<feature type="domain" description="Glycosyltransferase 2-like" evidence="2">
    <location>
        <begin position="9"/>
        <end position="144"/>
    </location>
</feature>
<evidence type="ECO:0000313" key="3">
    <source>
        <dbReference type="EMBL" id="MEE3851395.1"/>
    </source>
</evidence>
<dbReference type="EMBL" id="JAZDUF010000003">
    <property type="protein sequence ID" value="MEE3851395.1"/>
    <property type="molecule type" value="Genomic_DNA"/>
</dbReference>
<dbReference type="InterPro" id="IPR001173">
    <property type="entry name" value="Glyco_trans_2-like"/>
</dbReference>
<comment type="similarity">
    <text evidence="1">Belongs to the glycosyltransferase 2 family.</text>
</comment>
<keyword evidence="4" id="KW-1185">Reference proteome</keyword>
<dbReference type="SUPFAM" id="SSF53448">
    <property type="entry name" value="Nucleotide-diphospho-sugar transferases"/>
    <property type="match status" value="1"/>
</dbReference>
<evidence type="ECO:0000256" key="1">
    <source>
        <dbReference type="ARBA" id="ARBA00006739"/>
    </source>
</evidence>
<protein>
    <submittedName>
        <fullName evidence="3">Glycosyltransferase family 2 protein</fullName>
    </submittedName>
</protein>
<dbReference type="PANTHER" id="PTHR48090:SF7">
    <property type="entry name" value="RFBJ PROTEIN"/>
    <property type="match status" value="1"/>
</dbReference>
<organism evidence="3 4">
    <name type="scientific">Gordonia sesuvii</name>
    <dbReference type="NCBI Taxonomy" id="3116777"/>
    <lineage>
        <taxon>Bacteria</taxon>
        <taxon>Bacillati</taxon>
        <taxon>Actinomycetota</taxon>
        <taxon>Actinomycetes</taxon>
        <taxon>Mycobacteriales</taxon>
        <taxon>Gordoniaceae</taxon>
        <taxon>Gordonia</taxon>
    </lineage>
</organism>
<dbReference type="Gene3D" id="3.90.550.10">
    <property type="entry name" value="Spore Coat Polysaccharide Biosynthesis Protein SpsA, Chain A"/>
    <property type="match status" value="1"/>
</dbReference>
<evidence type="ECO:0000259" key="2">
    <source>
        <dbReference type="Pfam" id="PF00535"/>
    </source>
</evidence>
<sequence length="265" mass="28745">MRIQHPDVTVVIPTRNEAKNLPHVARRMPDGIAEIIVVDGHSTDDTIDVARSLWPNARIITQTRKGKGNALACGFAAARGQIIVMIDADGSTDAGEIPSFVQSLCDGADFAKGSRFTYRGGSSDITRLRRLGNLGLNGIVNRLYDARFTDLCYGYNAFWRHCLPSIGLPSPALAEAQWGDGFEVETLMNIRVAQAGLRIVEVASYERDRIHGESNLNAVTDGIRVLRTIFDERAARARTSDGSVDVIHTPMGRGLAAADLRASAS</sequence>